<feature type="transmembrane region" description="Helical" evidence="9">
    <location>
        <begin position="412"/>
        <end position="430"/>
    </location>
</feature>
<dbReference type="Pfam" id="PF09594">
    <property type="entry name" value="GT87"/>
    <property type="match status" value="1"/>
</dbReference>
<keyword evidence="2" id="KW-1003">Cell membrane</keyword>
<keyword evidence="4 9" id="KW-0812">Transmembrane</keyword>
<evidence type="ECO:0000256" key="3">
    <source>
        <dbReference type="ARBA" id="ARBA00022679"/>
    </source>
</evidence>
<keyword evidence="3" id="KW-0808">Transferase</keyword>
<reference evidence="10 11" key="1">
    <citation type="submission" date="2023-06" db="EMBL/GenBank/DDBJ databases">
        <authorList>
            <person name="Oyuntsetseg B."/>
            <person name="Kim S.B."/>
        </authorList>
    </citation>
    <scope>NUCLEOTIDE SEQUENCE [LARGE SCALE GENOMIC DNA]</scope>
    <source>
        <strain evidence="10 11">2-15</strain>
    </source>
</reference>
<evidence type="ECO:0000256" key="7">
    <source>
        <dbReference type="ARBA" id="ARBA00024033"/>
    </source>
</evidence>
<evidence type="ECO:0000313" key="11">
    <source>
        <dbReference type="Proteomes" id="UP001236014"/>
    </source>
</evidence>
<evidence type="ECO:0000256" key="5">
    <source>
        <dbReference type="ARBA" id="ARBA00022989"/>
    </source>
</evidence>
<feature type="transmembrane region" description="Helical" evidence="9">
    <location>
        <begin position="374"/>
        <end position="392"/>
    </location>
</feature>
<comment type="subcellular location">
    <subcellularLocation>
        <location evidence="1">Cell membrane</location>
        <topology evidence="1">Multi-pass membrane protein</topology>
    </subcellularLocation>
</comment>
<dbReference type="InterPro" id="IPR018584">
    <property type="entry name" value="GT87"/>
</dbReference>
<feature type="transmembrane region" description="Helical" evidence="9">
    <location>
        <begin position="121"/>
        <end position="140"/>
    </location>
</feature>
<evidence type="ECO:0000313" key="10">
    <source>
        <dbReference type="EMBL" id="WIX79717.1"/>
    </source>
</evidence>
<sequence length="466" mass="50400">MTRTVPSAVDGEVPVSAAPPRLALRKSLARLSMRPRSILILSVIPLVAIGMGIWGWTHEWGLGVDSAVYRGGALTLLHGDSLYDTNTLSTEPFWALLPFTYPPTAALFFVPLALVPTQVAWGFLTAVSLGALALSVRISIGALPRPEAGGPRWWASPARSTIVFFLVFLGLEPVWRTIFLGQINLILMALILLDMLVLGARGSRWGGVLVGVAAAIKLTPLVFLGHLFVTGRRKDALRGLATFVVLQGLMFVINSHDAFKYWTSTLPDTGRIGPVHWAGNQSLNGLMNRATDLAPWASKAAMGIGLLLAIPALWLLMRFHRKGQALAAVLVTAFWTLLISPISWSHHWVWVAPLIVLLVSRLPKTTPATAWKRWLGTGLVAFVFVSCVLLILPNGRNVELHWKVWQNVLGDAYILTPVVLGIALILRWGLQRRARNRGSGPDSEPGSGSGSGSGEAADRADATPAH</sequence>
<feature type="transmembrane region" description="Helical" evidence="9">
    <location>
        <begin position="38"/>
        <end position="56"/>
    </location>
</feature>
<feature type="compositionally biased region" description="Basic and acidic residues" evidence="8">
    <location>
        <begin position="456"/>
        <end position="466"/>
    </location>
</feature>
<evidence type="ECO:0000256" key="9">
    <source>
        <dbReference type="SAM" id="Phobius"/>
    </source>
</evidence>
<protein>
    <submittedName>
        <fullName evidence="10">Glycosyltransferase 87 family protein</fullName>
    </submittedName>
</protein>
<evidence type="ECO:0000256" key="1">
    <source>
        <dbReference type="ARBA" id="ARBA00004651"/>
    </source>
</evidence>
<gene>
    <name evidence="10" type="ORF">QRX50_02630</name>
</gene>
<dbReference type="RefSeq" id="WP_285970399.1">
    <property type="nucleotide sequence ID" value="NZ_CP127294.1"/>
</dbReference>
<keyword evidence="11" id="KW-1185">Reference proteome</keyword>
<feature type="transmembrane region" description="Helical" evidence="9">
    <location>
        <begin position="296"/>
        <end position="316"/>
    </location>
</feature>
<feature type="transmembrane region" description="Helical" evidence="9">
    <location>
        <begin position="236"/>
        <end position="253"/>
    </location>
</feature>
<feature type="transmembrane region" description="Helical" evidence="9">
    <location>
        <begin position="178"/>
        <end position="199"/>
    </location>
</feature>
<evidence type="ECO:0000256" key="2">
    <source>
        <dbReference type="ARBA" id="ARBA00022475"/>
    </source>
</evidence>
<dbReference type="Proteomes" id="UP001236014">
    <property type="component" value="Chromosome"/>
</dbReference>
<comment type="similarity">
    <text evidence="7">Belongs to the glycosyltransferase 87 family.</text>
</comment>
<evidence type="ECO:0000256" key="4">
    <source>
        <dbReference type="ARBA" id="ARBA00022692"/>
    </source>
</evidence>
<keyword evidence="5 9" id="KW-1133">Transmembrane helix</keyword>
<dbReference type="GO" id="GO:0016758">
    <property type="term" value="F:hexosyltransferase activity"/>
    <property type="evidence" value="ECO:0007669"/>
    <property type="project" value="InterPro"/>
</dbReference>
<accession>A0A9Y2IGN3</accession>
<feature type="region of interest" description="Disordered" evidence="8">
    <location>
        <begin position="434"/>
        <end position="466"/>
    </location>
</feature>
<dbReference type="EMBL" id="CP127294">
    <property type="protein sequence ID" value="WIX79717.1"/>
    <property type="molecule type" value="Genomic_DNA"/>
</dbReference>
<dbReference type="AlphaFoldDB" id="A0A9Y2IGN3"/>
<dbReference type="KEGG" id="acab:QRX50_02630"/>
<name>A0A9Y2IGN3_9PSEU</name>
<proteinExistence type="inferred from homology"/>
<keyword evidence="6 9" id="KW-0472">Membrane</keyword>
<feature type="transmembrane region" description="Helical" evidence="9">
    <location>
        <begin position="152"/>
        <end position="171"/>
    </location>
</feature>
<organism evidence="10 11">
    <name type="scientific">Amycolatopsis carbonis</name>
    <dbReference type="NCBI Taxonomy" id="715471"/>
    <lineage>
        <taxon>Bacteria</taxon>
        <taxon>Bacillati</taxon>
        <taxon>Actinomycetota</taxon>
        <taxon>Actinomycetes</taxon>
        <taxon>Pseudonocardiales</taxon>
        <taxon>Pseudonocardiaceae</taxon>
        <taxon>Amycolatopsis</taxon>
    </lineage>
</organism>
<evidence type="ECO:0000256" key="8">
    <source>
        <dbReference type="SAM" id="MobiDB-lite"/>
    </source>
</evidence>
<feature type="transmembrane region" description="Helical" evidence="9">
    <location>
        <begin position="345"/>
        <end position="362"/>
    </location>
</feature>
<dbReference type="GO" id="GO:0005886">
    <property type="term" value="C:plasma membrane"/>
    <property type="evidence" value="ECO:0007669"/>
    <property type="project" value="UniProtKB-SubCell"/>
</dbReference>
<evidence type="ECO:0000256" key="6">
    <source>
        <dbReference type="ARBA" id="ARBA00023136"/>
    </source>
</evidence>
<feature type="transmembrane region" description="Helical" evidence="9">
    <location>
        <begin position="323"/>
        <end position="339"/>
    </location>
</feature>
<feature type="transmembrane region" description="Helical" evidence="9">
    <location>
        <begin position="93"/>
        <end position="114"/>
    </location>
</feature>
<feature type="transmembrane region" description="Helical" evidence="9">
    <location>
        <begin position="205"/>
        <end position="229"/>
    </location>
</feature>